<evidence type="ECO:0000313" key="2">
    <source>
        <dbReference type="Proteomes" id="UP000789405"/>
    </source>
</evidence>
<dbReference type="InterPro" id="IPR013785">
    <property type="entry name" value="Aldolase_TIM"/>
</dbReference>
<evidence type="ECO:0000313" key="1">
    <source>
        <dbReference type="EMBL" id="CAG8791213.1"/>
    </source>
</evidence>
<feature type="non-terminal residue" evidence="1">
    <location>
        <position position="1"/>
    </location>
</feature>
<dbReference type="Proteomes" id="UP000789405">
    <property type="component" value="Unassembled WGS sequence"/>
</dbReference>
<gene>
    <name evidence="1" type="ORF">DERYTH_LOCUS21471</name>
</gene>
<dbReference type="OrthoDB" id="2015515at2759"/>
<keyword evidence="2" id="KW-1185">Reference proteome</keyword>
<organism evidence="1 2">
    <name type="scientific">Dentiscutata erythropus</name>
    <dbReference type="NCBI Taxonomy" id="1348616"/>
    <lineage>
        <taxon>Eukaryota</taxon>
        <taxon>Fungi</taxon>
        <taxon>Fungi incertae sedis</taxon>
        <taxon>Mucoromycota</taxon>
        <taxon>Glomeromycotina</taxon>
        <taxon>Glomeromycetes</taxon>
        <taxon>Diversisporales</taxon>
        <taxon>Gigasporaceae</taxon>
        <taxon>Dentiscutata</taxon>
    </lineage>
</organism>
<comment type="caution">
    <text evidence="1">The sequence shown here is derived from an EMBL/GenBank/DDBJ whole genome shotgun (WGS) entry which is preliminary data.</text>
</comment>
<sequence>MVSVLDQIKQFTTIVGDSGDFMSMKKFDPHEATTNPSLVLEATKKPHYDYLINSAIEYVK</sequence>
<dbReference type="SUPFAM" id="SSF51569">
    <property type="entry name" value="Aldolase"/>
    <property type="match status" value="1"/>
</dbReference>
<dbReference type="EMBL" id="CAJVPY010027464">
    <property type="protein sequence ID" value="CAG8791213.1"/>
    <property type="molecule type" value="Genomic_DNA"/>
</dbReference>
<protein>
    <submittedName>
        <fullName evidence="1">21755_t:CDS:1</fullName>
    </submittedName>
</protein>
<accession>A0A9N9JS00</accession>
<proteinExistence type="predicted"/>
<reference evidence="1" key="1">
    <citation type="submission" date="2021-06" db="EMBL/GenBank/DDBJ databases">
        <authorList>
            <person name="Kallberg Y."/>
            <person name="Tangrot J."/>
            <person name="Rosling A."/>
        </authorList>
    </citation>
    <scope>NUCLEOTIDE SEQUENCE</scope>
    <source>
        <strain evidence="1">MA453B</strain>
    </source>
</reference>
<dbReference type="Gene3D" id="3.20.20.70">
    <property type="entry name" value="Aldolase class I"/>
    <property type="match status" value="1"/>
</dbReference>
<dbReference type="AlphaFoldDB" id="A0A9N9JS00"/>
<name>A0A9N9JS00_9GLOM</name>